<evidence type="ECO:0000313" key="2">
    <source>
        <dbReference type="EMBL" id="MCM1990284.1"/>
    </source>
</evidence>
<comment type="caution">
    <text evidence="2">The sequence shown here is derived from an EMBL/GenBank/DDBJ whole genome shotgun (WGS) entry which is preliminary data.</text>
</comment>
<evidence type="ECO:0000256" key="1">
    <source>
        <dbReference type="SAM" id="SignalP"/>
    </source>
</evidence>
<accession>A0A9J6P1L5</accession>
<dbReference type="AlphaFoldDB" id="A0A9J6P1L5"/>
<proteinExistence type="predicted"/>
<reference evidence="2" key="1">
    <citation type="journal article" date="2021" name="mSystems">
        <title>Bacteria and Archaea Synergistically Convert Glycine Betaine to Biogenic Methane in the Formosa Cold Seep of the South China Sea.</title>
        <authorList>
            <person name="Li L."/>
            <person name="Zhang W."/>
            <person name="Zhang S."/>
            <person name="Song L."/>
            <person name="Sun Q."/>
            <person name="Zhang H."/>
            <person name="Xiang H."/>
            <person name="Dong X."/>
        </authorList>
    </citation>
    <scope>NUCLEOTIDE SEQUENCE</scope>
    <source>
        <strain evidence="2">ZWT</strain>
    </source>
</reference>
<dbReference type="Pfam" id="PF09826">
    <property type="entry name" value="Beta_propel"/>
    <property type="match status" value="1"/>
</dbReference>
<protein>
    <submittedName>
        <fullName evidence="2">Beta-propeller domain-containing protein</fullName>
    </submittedName>
</protein>
<keyword evidence="1" id="KW-0732">Signal</keyword>
<sequence length="382" mass="44038">MKRKFKKFIFLALIFLLCNIQLSSYALTNNVPSNAIAKKGSESIMNKPNSVLENNGEYYFKIDNLNISIYNSDKDFPTAINELTLTDGALKNATYKDIFFIENKLILIYEILNKKLIPYDINMDSSKKNNFKDTFVQSSTLGKTPPKTFDSRGNLIFFYDISDIKNIKLENKLYIHGDYETTVQKDNTLYILTSFYSKGGNNLFNNTTSDLAHIINIGNTKSKRVHNLTKVDLIKQNFIRISSIKCNSIIEYLSNDSLYFITLNNTKSTIYRLSMTSDKLKYVNKFSVDGYLTNPKFMNEYNKKLTFIYQSAENYKNYNIVLLDENLNLIKEIKNINNSKKLTSVQFFKNSVKLSIENSHFKVVDFSTPSKPKISEINANIT</sequence>
<gene>
    <name evidence="2" type="ORF">KDK92_11110</name>
</gene>
<dbReference type="RefSeq" id="WP_250859322.1">
    <property type="nucleotide sequence ID" value="NZ_JAGSOJ010000002.1"/>
</dbReference>
<organism evidence="2 3">
    <name type="scientific">Oceanirhabdus seepicola</name>
    <dbReference type="NCBI Taxonomy" id="2828781"/>
    <lineage>
        <taxon>Bacteria</taxon>
        <taxon>Bacillati</taxon>
        <taxon>Bacillota</taxon>
        <taxon>Clostridia</taxon>
        <taxon>Eubacteriales</taxon>
        <taxon>Clostridiaceae</taxon>
        <taxon>Oceanirhabdus</taxon>
    </lineage>
</organism>
<evidence type="ECO:0000313" key="3">
    <source>
        <dbReference type="Proteomes" id="UP001056429"/>
    </source>
</evidence>
<name>A0A9J6P1L5_9CLOT</name>
<dbReference type="Proteomes" id="UP001056429">
    <property type="component" value="Unassembled WGS sequence"/>
</dbReference>
<keyword evidence="3" id="KW-1185">Reference proteome</keyword>
<reference evidence="2" key="2">
    <citation type="submission" date="2021-04" db="EMBL/GenBank/DDBJ databases">
        <authorList>
            <person name="Dong X."/>
        </authorList>
    </citation>
    <scope>NUCLEOTIDE SEQUENCE</scope>
    <source>
        <strain evidence="2">ZWT</strain>
    </source>
</reference>
<dbReference type="EMBL" id="JAGSOJ010000002">
    <property type="protein sequence ID" value="MCM1990284.1"/>
    <property type="molecule type" value="Genomic_DNA"/>
</dbReference>
<feature type="chain" id="PRO_5039905790" evidence="1">
    <location>
        <begin position="27"/>
        <end position="382"/>
    </location>
</feature>
<dbReference type="InterPro" id="IPR019198">
    <property type="entry name" value="Beta_propeller_containing"/>
</dbReference>
<feature type="signal peptide" evidence="1">
    <location>
        <begin position="1"/>
        <end position="26"/>
    </location>
</feature>